<dbReference type="InterPro" id="IPR025668">
    <property type="entry name" value="Tnp_DDE_dom"/>
</dbReference>
<dbReference type="Pfam" id="PF13701">
    <property type="entry name" value="DDE_Tnp_1_4"/>
    <property type="match status" value="1"/>
</dbReference>
<proteinExistence type="predicted"/>
<dbReference type="EMBL" id="LAZR01045735">
    <property type="protein sequence ID" value="KKK98166.1"/>
    <property type="molecule type" value="Genomic_DNA"/>
</dbReference>
<feature type="domain" description="Transposase DDE" evidence="1">
    <location>
        <begin position="1"/>
        <end position="123"/>
    </location>
</feature>
<comment type="caution">
    <text evidence="2">The sequence shown here is derived from an EMBL/GenBank/DDBJ whole genome shotgun (WGS) entry which is preliminary data.</text>
</comment>
<evidence type="ECO:0000259" key="1">
    <source>
        <dbReference type="Pfam" id="PF13701"/>
    </source>
</evidence>
<accession>A0A0F9CNG1</accession>
<reference evidence="2" key="1">
    <citation type="journal article" date="2015" name="Nature">
        <title>Complex archaea that bridge the gap between prokaryotes and eukaryotes.</title>
        <authorList>
            <person name="Spang A."/>
            <person name="Saw J.H."/>
            <person name="Jorgensen S.L."/>
            <person name="Zaremba-Niedzwiedzka K."/>
            <person name="Martijn J."/>
            <person name="Lind A.E."/>
            <person name="van Eijk R."/>
            <person name="Schleper C."/>
            <person name="Guy L."/>
            <person name="Ettema T.J."/>
        </authorList>
    </citation>
    <scope>NUCLEOTIDE SEQUENCE</scope>
</reference>
<protein>
    <recommendedName>
        <fullName evidence="1">Transposase DDE domain-containing protein</fullName>
    </recommendedName>
</protein>
<name>A0A0F9CNG1_9ZZZZ</name>
<feature type="non-terminal residue" evidence="2">
    <location>
        <position position="1"/>
    </location>
</feature>
<gene>
    <name evidence="2" type="ORF">LCGC14_2645480</name>
</gene>
<evidence type="ECO:0000313" key="2">
    <source>
        <dbReference type="EMBL" id="KKK98166.1"/>
    </source>
</evidence>
<sequence>IVTNMSAKPKGVVHFYNGRGTAEQWIKEGKYALNWTRLSCKRFVSNQVRLWLFVLAYNLGNFLRRFVLPKKIKHWLLRSLLVKFIKIGAKVARHSRYVTFQMAEVAIDKRLFAEILFQIERLRCCTC</sequence>
<dbReference type="AlphaFoldDB" id="A0A0F9CNG1"/>
<organism evidence="2">
    <name type="scientific">marine sediment metagenome</name>
    <dbReference type="NCBI Taxonomy" id="412755"/>
    <lineage>
        <taxon>unclassified sequences</taxon>
        <taxon>metagenomes</taxon>
        <taxon>ecological metagenomes</taxon>
    </lineage>
</organism>